<accession>A0A1X7SU57</accession>
<sequence>MLLLLSGDVELNPGPMIDDQPEISLLIQWLDPLVDWQSFGCCLPGITQHDVSKIEADYSKVNDRKRELYSKWLDVYSEAKWSDVITALTIRKQNKLAQDIKNHIDKDAFSTSPRTSNSDGKLL</sequence>
<evidence type="ECO:0000313" key="1">
    <source>
        <dbReference type="EnsemblMetazoa" id="Aqu2.1.05684_001"/>
    </source>
</evidence>
<dbReference type="Gene3D" id="1.10.533.10">
    <property type="entry name" value="Death Domain, Fas"/>
    <property type="match status" value="1"/>
</dbReference>
<dbReference type="InterPro" id="IPR011029">
    <property type="entry name" value="DEATH-like_dom_sf"/>
</dbReference>
<dbReference type="AlphaFoldDB" id="A0A1X7SU57"/>
<name>A0A1X7SU57_AMPQE</name>
<protein>
    <recommendedName>
        <fullName evidence="2">Death domain-containing protein</fullName>
    </recommendedName>
</protein>
<proteinExistence type="predicted"/>
<dbReference type="EnsemblMetazoa" id="Aqu2.1.05684_001">
    <property type="protein sequence ID" value="Aqu2.1.05684_001"/>
    <property type="gene ID" value="Aqu2.1.05684"/>
</dbReference>
<organism evidence="1">
    <name type="scientific">Amphimedon queenslandica</name>
    <name type="common">Sponge</name>
    <dbReference type="NCBI Taxonomy" id="400682"/>
    <lineage>
        <taxon>Eukaryota</taxon>
        <taxon>Metazoa</taxon>
        <taxon>Porifera</taxon>
        <taxon>Demospongiae</taxon>
        <taxon>Heteroscleromorpha</taxon>
        <taxon>Haplosclerida</taxon>
        <taxon>Niphatidae</taxon>
        <taxon>Amphimedon</taxon>
    </lineage>
</organism>
<evidence type="ECO:0008006" key="2">
    <source>
        <dbReference type="Google" id="ProtNLM"/>
    </source>
</evidence>
<reference evidence="1" key="1">
    <citation type="submission" date="2017-05" db="UniProtKB">
        <authorList>
            <consortium name="EnsemblMetazoa"/>
        </authorList>
    </citation>
    <scope>IDENTIFICATION</scope>
</reference>
<dbReference type="InParanoid" id="A0A1X7SU57"/>